<evidence type="ECO:0000313" key="1">
    <source>
        <dbReference type="EMBL" id="KAF6027338.1"/>
    </source>
</evidence>
<keyword evidence="2" id="KW-1185">Reference proteome</keyword>
<dbReference type="AlphaFoldDB" id="A0A7J7JPI3"/>
<sequence>MKSGLMSPLKLAQCEGCDAKPQPLSCTEILQTVKDVEKSNYKIQLIAAAPGSGNDWCMLTLRELTGKSYR</sequence>
<accession>A0A7J7JPI3</accession>
<evidence type="ECO:0000313" key="2">
    <source>
        <dbReference type="Proteomes" id="UP000593567"/>
    </source>
</evidence>
<reference evidence="1" key="1">
    <citation type="submission" date="2020-06" db="EMBL/GenBank/DDBJ databases">
        <title>Draft genome of Bugula neritina, a colonial animal packing powerful symbionts and potential medicines.</title>
        <authorList>
            <person name="Rayko M."/>
        </authorList>
    </citation>
    <scope>NUCLEOTIDE SEQUENCE [LARGE SCALE GENOMIC DNA]</scope>
    <source>
        <strain evidence="1">Kwan_BN1</strain>
    </source>
</reference>
<gene>
    <name evidence="1" type="ORF">EB796_014344</name>
</gene>
<name>A0A7J7JPI3_BUGNE</name>
<dbReference type="EMBL" id="VXIV02002106">
    <property type="protein sequence ID" value="KAF6027338.1"/>
    <property type="molecule type" value="Genomic_DNA"/>
</dbReference>
<comment type="caution">
    <text evidence="1">The sequence shown here is derived from an EMBL/GenBank/DDBJ whole genome shotgun (WGS) entry which is preliminary data.</text>
</comment>
<proteinExistence type="predicted"/>
<organism evidence="1 2">
    <name type="scientific">Bugula neritina</name>
    <name type="common">Brown bryozoan</name>
    <name type="synonym">Sertularia neritina</name>
    <dbReference type="NCBI Taxonomy" id="10212"/>
    <lineage>
        <taxon>Eukaryota</taxon>
        <taxon>Metazoa</taxon>
        <taxon>Spiralia</taxon>
        <taxon>Lophotrochozoa</taxon>
        <taxon>Bryozoa</taxon>
        <taxon>Gymnolaemata</taxon>
        <taxon>Cheilostomatida</taxon>
        <taxon>Flustrina</taxon>
        <taxon>Buguloidea</taxon>
        <taxon>Bugulidae</taxon>
        <taxon>Bugula</taxon>
    </lineage>
</organism>
<protein>
    <submittedName>
        <fullName evidence="1">Uncharacterized protein</fullName>
    </submittedName>
</protein>
<dbReference type="Proteomes" id="UP000593567">
    <property type="component" value="Unassembled WGS sequence"/>
</dbReference>